<accession>A0ABY2TUJ2</accession>
<evidence type="ECO:0000313" key="5">
    <source>
        <dbReference type="EMBL" id="TKZ35846.1"/>
    </source>
</evidence>
<gene>
    <name evidence="5" type="ORF">EZH24_03175</name>
</gene>
<sequence>MENDISFNLQTKTVRLNSGYDMPIVGIGTYSLTGATCVNSVSTALQNGYRLIDTAYMYHNEREVGEGIKKSGVPREEIFVITKLYPSQFNDAEKSINEALEKLDIDYIDLMLLHHPGANDVKAYKEMEKAVREGKIRSIGLSNWYIKELESFLPQITIMPALVQNEIHPYYQENEVVPYIQSKGIVVQAWYPLGGRGHQKELLNDKVLKEIAQNHNKSVAQVILRWDIQKEVVVIPGSSNPAHIKENIDIFDFELTAEEMQKIASLERNEKHDWY</sequence>
<reference evidence="5 6" key="1">
    <citation type="journal article" date="2019" name="Anaerobe">
        <title>Brachyspira catarrhinii sp. nov., an anaerobic intestinal spirochaete isolated from vervet monkeys may have been misidentified as Brachyspira aalborgi in previous studies.</title>
        <authorList>
            <person name="Phillips N.D."/>
            <person name="La T."/>
            <person name="Hampson D.J."/>
        </authorList>
    </citation>
    <scope>NUCLEOTIDE SEQUENCE [LARGE SCALE GENOMIC DNA]</scope>
    <source>
        <strain evidence="5 6">Z12</strain>
    </source>
</reference>
<keyword evidence="2" id="KW-0521">NADP</keyword>
<organism evidence="5 6">
    <name type="scientific">Brachyspira catarrhinii</name>
    <dbReference type="NCBI Taxonomy" id="2528966"/>
    <lineage>
        <taxon>Bacteria</taxon>
        <taxon>Pseudomonadati</taxon>
        <taxon>Spirochaetota</taxon>
        <taxon>Spirochaetia</taxon>
        <taxon>Brachyspirales</taxon>
        <taxon>Brachyspiraceae</taxon>
        <taxon>Brachyspira</taxon>
    </lineage>
</organism>
<dbReference type="PANTHER" id="PTHR43827">
    <property type="entry name" value="2,5-DIKETO-D-GLUCONIC ACID REDUCTASE"/>
    <property type="match status" value="1"/>
</dbReference>
<dbReference type="PIRSF" id="PIRSF000097">
    <property type="entry name" value="AKR"/>
    <property type="match status" value="1"/>
</dbReference>
<evidence type="ECO:0000256" key="3">
    <source>
        <dbReference type="ARBA" id="ARBA00023002"/>
    </source>
</evidence>
<comment type="similarity">
    <text evidence="1">Belongs to the aldo/keto reductase family.</text>
</comment>
<evidence type="ECO:0000256" key="1">
    <source>
        <dbReference type="ARBA" id="ARBA00007905"/>
    </source>
</evidence>
<evidence type="ECO:0000256" key="2">
    <source>
        <dbReference type="ARBA" id="ARBA00022857"/>
    </source>
</evidence>
<dbReference type="Proteomes" id="UP000310168">
    <property type="component" value="Unassembled WGS sequence"/>
</dbReference>
<dbReference type="Gene3D" id="3.20.20.100">
    <property type="entry name" value="NADP-dependent oxidoreductase domain"/>
    <property type="match status" value="1"/>
</dbReference>
<proteinExistence type="inferred from homology"/>
<comment type="caution">
    <text evidence="5">The sequence shown here is derived from an EMBL/GenBank/DDBJ whole genome shotgun (WGS) entry which is preliminary data.</text>
</comment>
<feature type="domain" description="NADP-dependent oxidoreductase" evidence="4">
    <location>
        <begin position="27"/>
        <end position="267"/>
    </location>
</feature>
<dbReference type="InterPro" id="IPR036812">
    <property type="entry name" value="NAD(P)_OxRdtase_dom_sf"/>
</dbReference>
<dbReference type="InterPro" id="IPR023210">
    <property type="entry name" value="NADP_OxRdtase_dom"/>
</dbReference>
<name>A0ABY2TUJ2_9SPIR</name>
<evidence type="ECO:0000259" key="4">
    <source>
        <dbReference type="Pfam" id="PF00248"/>
    </source>
</evidence>
<protein>
    <submittedName>
        <fullName evidence="5">Aldo/keto reductase</fullName>
    </submittedName>
</protein>
<dbReference type="InterPro" id="IPR020471">
    <property type="entry name" value="AKR"/>
</dbReference>
<keyword evidence="6" id="KW-1185">Reference proteome</keyword>
<dbReference type="Pfam" id="PF00248">
    <property type="entry name" value="Aldo_ket_red"/>
    <property type="match status" value="1"/>
</dbReference>
<dbReference type="InterPro" id="IPR018170">
    <property type="entry name" value="Aldo/ket_reductase_CS"/>
</dbReference>
<keyword evidence="3" id="KW-0560">Oxidoreductase</keyword>
<dbReference type="RefSeq" id="WP_137997689.1">
    <property type="nucleotide sequence ID" value="NZ_SJDU01000048.1"/>
</dbReference>
<dbReference type="PRINTS" id="PR00069">
    <property type="entry name" value="ALDKETRDTASE"/>
</dbReference>
<dbReference type="CDD" id="cd19071">
    <property type="entry name" value="AKR_AKR1-5-like"/>
    <property type="match status" value="1"/>
</dbReference>
<dbReference type="PANTHER" id="PTHR43827:SF3">
    <property type="entry name" value="NADP-DEPENDENT OXIDOREDUCTASE DOMAIN-CONTAINING PROTEIN"/>
    <property type="match status" value="1"/>
</dbReference>
<dbReference type="EMBL" id="SJDU01000048">
    <property type="protein sequence ID" value="TKZ35846.1"/>
    <property type="molecule type" value="Genomic_DNA"/>
</dbReference>
<evidence type="ECO:0000313" key="6">
    <source>
        <dbReference type="Proteomes" id="UP000310168"/>
    </source>
</evidence>
<dbReference type="PROSITE" id="PS00798">
    <property type="entry name" value="ALDOKETO_REDUCTASE_1"/>
    <property type="match status" value="1"/>
</dbReference>
<dbReference type="SUPFAM" id="SSF51430">
    <property type="entry name" value="NAD(P)-linked oxidoreductase"/>
    <property type="match status" value="1"/>
</dbReference>